<feature type="compositionally biased region" description="Polar residues" evidence="3">
    <location>
        <begin position="196"/>
        <end position="206"/>
    </location>
</feature>
<dbReference type="AlphaFoldDB" id="A0A8J6DVS8"/>
<dbReference type="PANTHER" id="PTHR45935">
    <property type="entry name" value="PROTEIN ZBED8-RELATED"/>
    <property type="match status" value="1"/>
</dbReference>
<feature type="region of interest" description="Disordered" evidence="3">
    <location>
        <begin position="1"/>
        <end position="21"/>
    </location>
</feature>
<accession>A0A8J6DVS8</accession>
<dbReference type="Gene3D" id="1.10.4020.10">
    <property type="entry name" value="DNA breaking-rejoining enzymes"/>
    <property type="match status" value="1"/>
</dbReference>
<evidence type="ECO:0000256" key="2">
    <source>
        <dbReference type="PROSITE-ProRule" id="PRU00187"/>
    </source>
</evidence>
<evidence type="ECO:0000259" key="4">
    <source>
        <dbReference type="PROSITE" id="PS50804"/>
    </source>
</evidence>
<reference evidence="5" key="1">
    <citation type="journal article" date="2021" name="Evol. Appl.">
        <title>The genome of the Pyrenean desman and the effects of bottlenecks and inbreeding on the genomic landscape of an endangered species.</title>
        <authorList>
            <person name="Escoda L."/>
            <person name="Castresana J."/>
        </authorList>
    </citation>
    <scope>NUCLEOTIDE SEQUENCE</scope>
    <source>
        <strain evidence="5">IBE-C5619</strain>
    </source>
</reference>
<dbReference type="SUPFAM" id="SSF47353">
    <property type="entry name" value="Retrovirus capsid dimerization domain-like"/>
    <property type="match status" value="1"/>
</dbReference>
<gene>
    <name evidence="5" type="ORF">J0S82_001723</name>
</gene>
<dbReference type="SMART" id="SM00431">
    <property type="entry name" value="SCAN"/>
    <property type="match status" value="1"/>
</dbReference>
<dbReference type="EMBL" id="JAGFMF010011464">
    <property type="protein sequence ID" value="KAG8521645.1"/>
    <property type="molecule type" value="Genomic_DNA"/>
</dbReference>
<keyword evidence="1 2" id="KW-0539">Nucleus</keyword>
<dbReference type="InterPro" id="IPR038269">
    <property type="entry name" value="SCAN_sf"/>
</dbReference>
<name>A0A8J6DVS8_GALPY</name>
<dbReference type="PROSITE" id="PS50804">
    <property type="entry name" value="SCAN_BOX"/>
    <property type="match status" value="1"/>
</dbReference>
<evidence type="ECO:0000313" key="6">
    <source>
        <dbReference type="Proteomes" id="UP000700334"/>
    </source>
</evidence>
<evidence type="ECO:0000313" key="5">
    <source>
        <dbReference type="EMBL" id="KAG8521645.1"/>
    </source>
</evidence>
<evidence type="ECO:0000256" key="3">
    <source>
        <dbReference type="SAM" id="MobiDB-lite"/>
    </source>
</evidence>
<dbReference type="CDD" id="cd07936">
    <property type="entry name" value="SCAN"/>
    <property type="match status" value="1"/>
</dbReference>
<feature type="compositionally biased region" description="Basic and acidic residues" evidence="3">
    <location>
        <begin position="179"/>
        <end position="195"/>
    </location>
</feature>
<comment type="subcellular location">
    <subcellularLocation>
        <location evidence="2">Nucleus</location>
    </subcellularLocation>
</comment>
<organism evidence="5 6">
    <name type="scientific">Galemys pyrenaicus</name>
    <name type="common">Iberian desman</name>
    <name type="synonym">Pyrenean desman</name>
    <dbReference type="NCBI Taxonomy" id="202257"/>
    <lineage>
        <taxon>Eukaryota</taxon>
        <taxon>Metazoa</taxon>
        <taxon>Chordata</taxon>
        <taxon>Craniata</taxon>
        <taxon>Vertebrata</taxon>
        <taxon>Euteleostomi</taxon>
        <taxon>Mammalia</taxon>
        <taxon>Eutheria</taxon>
        <taxon>Laurasiatheria</taxon>
        <taxon>Eulipotyphla</taxon>
        <taxon>Talpidae</taxon>
        <taxon>Galemys</taxon>
    </lineage>
</organism>
<dbReference type="Pfam" id="PF02023">
    <property type="entry name" value="SCAN"/>
    <property type="match status" value="1"/>
</dbReference>
<dbReference type="GO" id="GO:0005634">
    <property type="term" value="C:nucleus"/>
    <property type="evidence" value="ECO:0007669"/>
    <property type="project" value="UniProtKB-SubCell"/>
</dbReference>
<feature type="region of interest" description="Disordered" evidence="3">
    <location>
        <begin position="150"/>
        <end position="206"/>
    </location>
</feature>
<dbReference type="PANTHER" id="PTHR45935:SF28">
    <property type="entry name" value="SCAN DOMAIN-CONTAINING PROTEIN 3"/>
    <property type="match status" value="1"/>
</dbReference>
<sequence length="324" mass="36217">MSAKLRESSTVHPQTSDEPDRLLVVKMEEEEQTCDLDSSLHGNGHDSTETFRQRFRQFGYQDSPGPREALGRLRELCCRWLRPEVHSKEQILELLVLEQFLAILPEELQAWLLEHRPENGEEAVTLLEELERELDGPAEQVFLGQNEDMRAEEPAPWEVRQELPSSRPTPEKPQLQRASWERHSLTQNDIDRGTINEKSASRQKTSSSLGLHCDLSNTLPITASQNFTYRGTCEQDGRGSQNAELPRHQAKHSLKAVIVVGPPLPLPEHISMATRGFSSPRLQGLADRKQSAPGASGKQLVSGVSASTVDCEAAVVPEPEVCIE</sequence>
<feature type="domain" description="SCAN box" evidence="4">
    <location>
        <begin position="52"/>
        <end position="134"/>
    </location>
</feature>
<dbReference type="FunFam" id="1.10.4020.10:FF:000001">
    <property type="entry name" value="zinc finger protein 263 isoform X1"/>
    <property type="match status" value="1"/>
</dbReference>
<keyword evidence="6" id="KW-1185">Reference proteome</keyword>
<comment type="caution">
    <text evidence="5">The sequence shown here is derived from an EMBL/GenBank/DDBJ whole genome shotgun (WGS) entry which is preliminary data.</text>
</comment>
<proteinExistence type="predicted"/>
<evidence type="ECO:0000256" key="1">
    <source>
        <dbReference type="ARBA" id="ARBA00023242"/>
    </source>
</evidence>
<protein>
    <submittedName>
        <fullName evidence="5">Zinc finger protein 396</fullName>
    </submittedName>
</protein>
<dbReference type="InterPro" id="IPR003309">
    <property type="entry name" value="SCAN_dom"/>
</dbReference>
<dbReference type="OrthoDB" id="6077919at2759"/>
<dbReference type="InterPro" id="IPR050916">
    <property type="entry name" value="SCAN-C2H2_zinc_finger"/>
</dbReference>
<dbReference type="Proteomes" id="UP000700334">
    <property type="component" value="Unassembled WGS sequence"/>
</dbReference>